<gene>
    <name evidence="2" type="ORF">LCGC14_2420040</name>
</gene>
<protein>
    <recommendedName>
        <fullName evidence="1">HD-GYP domain-containing protein</fullName>
    </recommendedName>
</protein>
<reference evidence="2" key="1">
    <citation type="journal article" date="2015" name="Nature">
        <title>Complex archaea that bridge the gap between prokaryotes and eukaryotes.</title>
        <authorList>
            <person name="Spang A."/>
            <person name="Saw J.H."/>
            <person name="Jorgensen S.L."/>
            <person name="Zaremba-Niedzwiedzka K."/>
            <person name="Martijn J."/>
            <person name="Lind A.E."/>
            <person name="van Eijk R."/>
            <person name="Schleper C."/>
            <person name="Guy L."/>
            <person name="Ettema T.J."/>
        </authorList>
    </citation>
    <scope>NUCLEOTIDE SEQUENCE</scope>
</reference>
<dbReference type="SUPFAM" id="SSF109604">
    <property type="entry name" value="HD-domain/PDEase-like"/>
    <property type="match status" value="1"/>
</dbReference>
<feature type="domain" description="HD-GYP" evidence="1">
    <location>
        <begin position="1"/>
        <end position="122"/>
    </location>
</feature>
<dbReference type="PANTHER" id="PTHR43155:SF2">
    <property type="entry name" value="CYCLIC DI-GMP PHOSPHODIESTERASE PA4108"/>
    <property type="match status" value="1"/>
</dbReference>
<dbReference type="PANTHER" id="PTHR43155">
    <property type="entry name" value="CYCLIC DI-GMP PHOSPHODIESTERASE PA4108-RELATED"/>
    <property type="match status" value="1"/>
</dbReference>
<evidence type="ECO:0000313" key="2">
    <source>
        <dbReference type="EMBL" id="KKL23968.1"/>
    </source>
</evidence>
<comment type="caution">
    <text evidence="2">The sequence shown here is derived from an EMBL/GenBank/DDBJ whole genome shotgun (WGS) entry which is preliminary data.</text>
</comment>
<dbReference type="InterPro" id="IPR003607">
    <property type="entry name" value="HD/PDEase_dom"/>
</dbReference>
<dbReference type="CDD" id="cd00077">
    <property type="entry name" value="HDc"/>
    <property type="match status" value="1"/>
</dbReference>
<evidence type="ECO:0000259" key="1">
    <source>
        <dbReference type="PROSITE" id="PS51832"/>
    </source>
</evidence>
<name>A0A0F9EJ80_9ZZZZ</name>
<organism evidence="2">
    <name type="scientific">marine sediment metagenome</name>
    <dbReference type="NCBI Taxonomy" id="412755"/>
    <lineage>
        <taxon>unclassified sequences</taxon>
        <taxon>metagenomes</taxon>
        <taxon>ecological metagenomes</taxon>
    </lineage>
</organism>
<proteinExistence type="predicted"/>
<feature type="non-terminal residue" evidence="2">
    <location>
        <position position="1"/>
    </location>
</feature>
<dbReference type="AlphaFoldDB" id="A0A0F9EJ80"/>
<dbReference type="PROSITE" id="PS51832">
    <property type="entry name" value="HD_GYP"/>
    <property type="match status" value="1"/>
</dbReference>
<accession>A0A0F9EJ80</accession>
<sequence length="135" mass="14541">GPLTDEEWVEMKEHAEIGARIITNAGLDDVGHWVRAHHERPDGHGYPRGLSEGHTPIEAGIVAVADAYEAMTSDRVYRAALTHETAQTELARCAGTQFDARVVGPFLRGLERQAAVLTPPHSTSTSSWTGSDAAT</sequence>
<dbReference type="Pfam" id="PF13487">
    <property type="entry name" value="HD_5"/>
    <property type="match status" value="1"/>
</dbReference>
<dbReference type="EMBL" id="LAZR01036768">
    <property type="protein sequence ID" value="KKL23968.1"/>
    <property type="molecule type" value="Genomic_DNA"/>
</dbReference>
<dbReference type="InterPro" id="IPR037522">
    <property type="entry name" value="HD_GYP_dom"/>
</dbReference>
<dbReference type="Gene3D" id="1.10.3210.10">
    <property type="entry name" value="Hypothetical protein af1432"/>
    <property type="match status" value="1"/>
</dbReference>